<sequence>MRRCRQRTVRVITLRPGEQVIIRTRCRRRRRHRPCTPCTFPPTSPVVPVPEETEC</sequence>
<dbReference type="RefSeq" id="WP_155476795.1">
    <property type="nucleotide sequence ID" value="NZ_WNKU01000014.1"/>
</dbReference>
<dbReference type="EMBL" id="WNKU01000014">
    <property type="protein sequence ID" value="MTV49695.1"/>
    <property type="molecule type" value="Genomic_DNA"/>
</dbReference>
<evidence type="ECO:0000313" key="1">
    <source>
        <dbReference type="EMBL" id="MTV49695.1"/>
    </source>
</evidence>
<organism evidence="1 2">
    <name type="scientific">Heliobacterium mobile</name>
    <name type="common">Heliobacillus mobilis</name>
    <dbReference type="NCBI Taxonomy" id="28064"/>
    <lineage>
        <taxon>Bacteria</taxon>
        <taxon>Bacillati</taxon>
        <taxon>Bacillota</taxon>
        <taxon>Clostridia</taxon>
        <taxon>Eubacteriales</taxon>
        <taxon>Heliobacteriaceae</taxon>
        <taxon>Heliobacterium</taxon>
    </lineage>
</organism>
<comment type="caution">
    <text evidence="1">The sequence shown here is derived from an EMBL/GenBank/DDBJ whole genome shotgun (WGS) entry which is preliminary data.</text>
</comment>
<name>A0A6I3SLR7_HELMO</name>
<accession>A0A6I3SLR7</accession>
<reference evidence="1 2" key="1">
    <citation type="submission" date="2019-11" db="EMBL/GenBank/DDBJ databases">
        <title>Whole-genome sequence of a the green, strictly anaerobic photosynthetic bacterium Heliobacillus mobilis DSM 6151.</title>
        <authorList>
            <person name="Kyndt J.A."/>
            <person name="Meyer T.E."/>
        </authorList>
    </citation>
    <scope>NUCLEOTIDE SEQUENCE [LARGE SCALE GENOMIC DNA]</scope>
    <source>
        <strain evidence="1 2">DSM 6151</strain>
    </source>
</reference>
<dbReference type="AlphaFoldDB" id="A0A6I3SLR7"/>
<protein>
    <submittedName>
        <fullName evidence="1">Uncharacterized protein</fullName>
    </submittedName>
</protein>
<proteinExistence type="predicted"/>
<keyword evidence="2" id="KW-1185">Reference proteome</keyword>
<evidence type="ECO:0000313" key="2">
    <source>
        <dbReference type="Proteomes" id="UP000430670"/>
    </source>
</evidence>
<dbReference type="Proteomes" id="UP000430670">
    <property type="component" value="Unassembled WGS sequence"/>
</dbReference>
<gene>
    <name evidence="1" type="ORF">GJ688_12005</name>
</gene>